<dbReference type="KEGG" id="psd:DSC_06400"/>
<name>G7URQ3_PSEUP</name>
<dbReference type="Gene3D" id="1.40.20.10">
    <property type="entry name" value="CHAD domain"/>
    <property type="match status" value="1"/>
</dbReference>
<dbReference type="AlphaFoldDB" id="G7URQ3"/>
<protein>
    <recommendedName>
        <fullName evidence="1">CHAD domain-containing protein</fullName>
    </recommendedName>
</protein>
<dbReference type="RefSeq" id="WP_014160108.1">
    <property type="nucleotide sequence ID" value="NC_016147.2"/>
</dbReference>
<dbReference type="InterPro" id="IPR038186">
    <property type="entry name" value="CHAD_dom_sf"/>
</dbReference>
<dbReference type="Pfam" id="PF05235">
    <property type="entry name" value="CHAD"/>
    <property type="match status" value="1"/>
</dbReference>
<gene>
    <name evidence="2" type="ordered locus">DSC_06400</name>
</gene>
<dbReference type="OrthoDB" id="6053016at2"/>
<sequence>MDSRDTPKVGAKARALAQRQGRAIQRGLSGQPDLHRGVHLARKAIRRLRALLALVDGRFEQVVAIDRALRKLGDGLSALRDAHVAVELAHAFAAGDNTDRWQPMISYLVQRRDRLAARLLARDPGFGRRRAIVSRQMAALDAVEWRRLRNKDLRAGLERSLARLARAERRARKEPSAENLHRFRRRLRRLRMQQEALRSLAPNLAKDPAITGKDLRSLRRRSDHLGRRQDVLALCGLVQRAPGIPDRRRLLDQLREQLPS</sequence>
<dbReference type="PROSITE" id="PS51708">
    <property type="entry name" value="CHAD"/>
    <property type="match status" value="1"/>
</dbReference>
<evidence type="ECO:0000313" key="2">
    <source>
        <dbReference type="EMBL" id="AER55931.1"/>
    </source>
</evidence>
<dbReference type="SMART" id="SM00880">
    <property type="entry name" value="CHAD"/>
    <property type="match status" value="1"/>
</dbReference>
<dbReference type="eggNOG" id="COG5607">
    <property type="taxonomic scope" value="Bacteria"/>
</dbReference>
<dbReference type="HOGENOM" id="CLU_1069072_0_0_6"/>
<dbReference type="InterPro" id="IPR007899">
    <property type="entry name" value="CHAD_dom"/>
</dbReference>
<dbReference type="PANTHER" id="PTHR39339">
    <property type="entry name" value="SLR1444 PROTEIN"/>
    <property type="match status" value="1"/>
</dbReference>
<evidence type="ECO:0000259" key="1">
    <source>
        <dbReference type="PROSITE" id="PS51708"/>
    </source>
</evidence>
<accession>G7URQ3</accession>
<dbReference type="Proteomes" id="UP000005870">
    <property type="component" value="Chromosome"/>
</dbReference>
<evidence type="ECO:0000313" key="3">
    <source>
        <dbReference type="Proteomes" id="UP000005870"/>
    </source>
</evidence>
<feature type="domain" description="CHAD" evidence="1">
    <location>
        <begin position="6"/>
        <end position="260"/>
    </location>
</feature>
<dbReference type="PANTHER" id="PTHR39339:SF1">
    <property type="entry name" value="CHAD DOMAIN-CONTAINING PROTEIN"/>
    <property type="match status" value="1"/>
</dbReference>
<reference evidence="2 3" key="1">
    <citation type="journal article" date="2012" name="J. Bacteriol.">
        <title>Complete Genome Sequence of the BTEX-Degrading Bacterium Pseudoxanthomonas spadix BD-a59.</title>
        <authorList>
            <person name="Lee S.H."/>
            <person name="Jin H.M."/>
            <person name="Lee H.J."/>
            <person name="Kim J.M."/>
            <person name="Jeon C.O."/>
        </authorList>
    </citation>
    <scope>NUCLEOTIDE SEQUENCE [LARGE SCALE GENOMIC DNA]</scope>
    <source>
        <strain evidence="2 3">BD-a59</strain>
    </source>
</reference>
<proteinExistence type="predicted"/>
<organism evidence="2 3">
    <name type="scientific">Pseudoxanthomonas spadix (strain BD-a59)</name>
    <dbReference type="NCBI Taxonomy" id="1045855"/>
    <lineage>
        <taxon>Bacteria</taxon>
        <taxon>Pseudomonadati</taxon>
        <taxon>Pseudomonadota</taxon>
        <taxon>Gammaproteobacteria</taxon>
        <taxon>Lysobacterales</taxon>
        <taxon>Lysobacteraceae</taxon>
        <taxon>Pseudoxanthomonas</taxon>
    </lineage>
</organism>
<keyword evidence="3" id="KW-1185">Reference proteome</keyword>
<dbReference type="EMBL" id="CP003093">
    <property type="protein sequence ID" value="AER55931.1"/>
    <property type="molecule type" value="Genomic_DNA"/>
</dbReference>